<feature type="domain" description="AB hydrolase-1" evidence="3">
    <location>
        <begin position="64"/>
        <end position="338"/>
    </location>
</feature>
<dbReference type="InterPro" id="IPR002410">
    <property type="entry name" value="Peptidase_S33"/>
</dbReference>
<comment type="similarity">
    <text evidence="1">Belongs to the peptidase S33 family.</text>
</comment>
<sequence length="360" mass="40788">MIWIGFAAALSVMLLLVALRAWLQRAVSQRRRLLRRSWVEETAFWTIGGIEQAVQFRGEDEKNPLLVYLHGGPGLPVMPFAHAFQREWERRYTVVHWDQRNAGKTLAKNGPEDGLTLQHYVDDGLELVRLLRQRFPHAPIVLLGHSWGTAIAVEMLLAQPDAFAAYVAIGQVSDFLMAERYGYETVLDEARRRRDASVLKALSRYPDYARDRSPCPAATKVVRAAQMKLGFGHHTDKRAFLKLFGLAFRSPDYSWRELLSLANGKAQAYSLALALRELPDFAGRVRGAKLKSPIIMIGGSYDLFTPTPMARTFFDTFDAPFKEFIEIPTIAHFGPLEDPAAISTILIDQLWPRVRQRPSE</sequence>
<comment type="caution">
    <text evidence="4">The sequence shown here is derived from an EMBL/GenBank/DDBJ whole genome shotgun (WGS) entry which is preliminary data.</text>
</comment>
<dbReference type="EMBL" id="JAGJCF010000005">
    <property type="protein sequence ID" value="MBP0615768.1"/>
    <property type="molecule type" value="Genomic_DNA"/>
</dbReference>
<protein>
    <submittedName>
        <fullName evidence="4">Alpha/beta hydrolase</fullName>
    </submittedName>
</protein>
<gene>
    <name evidence="4" type="ORF">J6595_09265</name>
</gene>
<dbReference type="Pfam" id="PF00561">
    <property type="entry name" value="Abhydrolase_1"/>
    <property type="match status" value="1"/>
</dbReference>
<dbReference type="InterPro" id="IPR029058">
    <property type="entry name" value="AB_hydrolase_fold"/>
</dbReference>
<name>A0ABS4BG91_9HYPH</name>
<dbReference type="SUPFAM" id="SSF53474">
    <property type="entry name" value="alpha/beta-Hydrolases"/>
    <property type="match status" value="1"/>
</dbReference>
<evidence type="ECO:0000313" key="4">
    <source>
        <dbReference type="EMBL" id="MBP0615768.1"/>
    </source>
</evidence>
<accession>A0ABS4BG91</accession>
<evidence type="ECO:0000256" key="1">
    <source>
        <dbReference type="ARBA" id="ARBA00010088"/>
    </source>
</evidence>
<evidence type="ECO:0000256" key="2">
    <source>
        <dbReference type="ARBA" id="ARBA00022801"/>
    </source>
</evidence>
<keyword evidence="2 4" id="KW-0378">Hydrolase</keyword>
<organism evidence="4 5">
    <name type="scientific">Jiella mangrovi</name>
    <dbReference type="NCBI Taxonomy" id="2821407"/>
    <lineage>
        <taxon>Bacteria</taxon>
        <taxon>Pseudomonadati</taxon>
        <taxon>Pseudomonadota</taxon>
        <taxon>Alphaproteobacteria</taxon>
        <taxon>Hyphomicrobiales</taxon>
        <taxon>Aurantimonadaceae</taxon>
        <taxon>Jiella</taxon>
    </lineage>
</organism>
<dbReference type="InterPro" id="IPR000073">
    <property type="entry name" value="AB_hydrolase_1"/>
</dbReference>
<dbReference type="PRINTS" id="PR00793">
    <property type="entry name" value="PROAMNOPTASE"/>
</dbReference>
<keyword evidence="5" id="KW-1185">Reference proteome</keyword>
<evidence type="ECO:0000313" key="5">
    <source>
        <dbReference type="Proteomes" id="UP000678276"/>
    </source>
</evidence>
<dbReference type="PANTHER" id="PTHR43329">
    <property type="entry name" value="EPOXIDE HYDROLASE"/>
    <property type="match status" value="1"/>
</dbReference>
<evidence type="ECO:0000259" key="3">
    <source>
        <dbReference type="Pfam" id="PF00561"/>
    </source>
</evidence>
<dbReference type="Gene3D" id="3.40.50.1820">
    <property type="entry name" value="alpha/beta hydrolase"/>
    <property type="match status" value="1"/>
</dbReference>
<reference evidence="4 5" key="1">
    <citation type="submission" date="2021-04" db="EMBL/GenBank/DDBJ databases">
        <title>Whole genome sequence of Jiella sp. KSK16Y-1.</title>
        <authorList>
            <person name="Tuo L."/>
        </authorList>
    </citation>
    <scope>NUCLEOTIDE SEQUENCE [LARGE SCALE GENOMIC DNA]</scope>
    <source>
        <strain evidence="4 5">KSK16Y-1</strain>
    </source>
</reference>
<dbReference type="GO" id="GO:0016787">
    <property type="term" value="F:hydrolase activity"/>
    <property type="evidence" value="ECO:0007669"/>
    <property type="project" value="UniProtKB-KW"/>
</dbReference>
<dbReference type="RefSeq" id="WP_209594198.1">
    <property type="nucleotide sequence ID" value="NZ_JAGJCF010000005.1"/>
</dbReference>
<proteinExistence type="inferred from homology"/>
<dbReference type="Proteomes" id="UP000678276">
    <property type="component" value="Unassembled WGS sequence"/>
</dbReference>